<sequence length="199" mass="22772">MPRDGSFLPRMSAAECALFTRYIPRKSRALEFGCGGSTAHMLRNGVWDLTSVESDFAWLEKVLQEPEPRYFLMKKRWHPMHADIGPTGAWGGPLAKEPDPRWLNYHQHCWDLMPSTAYDVILIDGRFRVACLCRSLLHCANPGVTIVMHDFWSRPGYHAVLDFVTVQDRVDDIAVMRPLPGLSREKVTATLQRFLFEPS</sequence>
<evidence type="ECO:0008006" key="2">
    <source>
        <dbReference type="Google" id="ProtNLM"/>
    </source>
</evidence>
<dbReference type="Gene3D" id="3.40.50.150">
    <property type="entry name" value="Vaccinia Virus protein VP39"/>
    <property type="match status" value="1"/>
</dbReference>
<proteinExistence type="predicted"/>
<name>A0A212JF06_9DELT</name>
<protein>
    <recommendedName>
        <fullName evidence="2">Class I SAM-dependent methyltransferase</fullName>
    </recommendedName>
</protein>
<evidence type="ECO:0000313" key="1">
    <source>
        <dbReference type="EMBL" id="SBV98000.1"/>
    </source>
</evidence>
<dbReference type="InterPro" id="IPR029063">
    <property type="entry name" value="SAM-dependent_MTases_sf"/>
</dbReference>
<accession>A0A212JF06</accession>
<organism evidence="1">
    <name type="scientific">uncultured delta proteobacterium</name>
    <dbReference type="NCBI Taxonomy" id="34034"/>
    <lineage>
        <taxon>Bacteria</taxon>
        <taxon>Deltaproteobacteria</taxon>
        <taxon>environmental samples</taxon>
    </lineage>
</organism>
<dbReference type="AlphaFoldDB" id="A0A212JF06"/>
<gene>
    <name evidence="1" type="ORF">KL86DPRO_11313</name>
</gene>
<reference evidence="1" key="1">
    <citation type="submission" date="2016-04" db="EMBL/GenBank/DDBJ databases">
        <authorList>
            <person name="Evans L.H."/>
            <person name="Alamgir A."/>
            <person name="Owens N."/>
            <person name="Weber N.D."/>
            <person name="Virtaneva K."/>
            <person name="Barbian K."/>
            <person name="Babar A."/>
            <person name="Rosenke K."/>
        </authorList>
    </citation>
    <scope>NUCLEOTIDE SEQUENCE</scope>
    <source>
        <strain evidence="1">86</strain>
    </source>
</reference>
<dbReference type="EMBL" id="FLUQ01000001">
    <property type="protein sequence ID" value="SBV98000.1"/>
    <property type="molecule type" value="Genomic_DNA"/>
</dbReference>